<dbReference type="Gene3D" id="1.20.120.230">
    <property type="entry name" value="Alpha-catenin/vinculin-like"/>
    <property type="match status" value="5"/>
</dbReference>
<reference evidence="7 8" key="1">
    <citation type="submission" date="2016-04" db="EMBL/GenBank/DDBJ databases">
        <title>The genome of Intoshia linei affirms orthonectids as highly simplified spiralians.</title>
        <authorList>
            <person name="Mikhailov K.V."/>
            <person name="Slusarev G.S."/>
            <person name="Nikitin M.A."/>
            <person name="Logacheva M.D."/>
            <person name="Penin A."/>
            <person name="Aleoshin V."/>
            <person name="Panchin Y.V."/>
        </authorList>
    </citation>
    <scope>NUCLEOTIDE SEQUENCE [LARGE SCALE GENOMIC DNA]</scope>
    <source>
        <strain evidence="7">Intl2013</strain>
        <tissue evidence="7">Whole animal</tissue>
    </source>
</reference>
<dbReference type="GO" id="GO:0016477">
    <property type="term" value="P:cell migration"/>
    <property type="evidence" value="ECO:0007669"/>
    <property type="project" value="TreeGrafter"/>
</dbReference>
<dbReference type="AlphaFoldDB" id="A0A177B6S6"/>
<dbReference type="OrthoDB" id="6376697at2759"/>
<comment type="caution">
    <text evidence="7">The sequence shown here is derived from an EMBL/GenBank/DDBJ whole genome shotgun (WGS) entry which is preliminary data.</text>
</comment>
<dbReference type="GO" id="GO:0005737">
    <property type="term" value="C:cytoplasm"/>
    <property type="evidence" value="ECO:0007669"/>
    <property type="project" value="UniProtKB-SubCell"/>
</dbReference>
<evidence type="ECO:0000256" key="6">
    <source>
        <dbReference type="ARBA" id="ARBA00022949"/>
    </source>
</evidence>
<keyword evidence="5" id="KW-0130">Cell adhesion</keyword>
<dbReference type="Proteomes" id="UP000078046">
    <property type="component" value="Unassembled WGS sequence"/>
</dbReference>
<keyword evidence="8" id="KW-1185">Reference proteome</keyword>
<dbReference type="GO" id="GO:0005912">
    <property type="term" value="C:adherens junction"/>
    <property type="evidence" value="ECO:0007669"/>
    <property type="project" value="TreeGrafter"/>
</dbReference>
<dbReference type="Pfam" id="PF01044">
    <property type="entry name" value="Vinculin"/>
    <property type="match status" value="1"/>
</dbReference>
<evidence type="ECO:0000313" key="8">
    <source>
        <dbReference type="Proteomes" id="UP000078046"/>
    </source>
</evidence>
<protein>
    <submittedName>
        <fullName evidence="7">Alpha N-catenin</fullName>
    </submittedName>
</protein>
<dbReference type="PANTHER" id="PTHR18914">
    <property type="entry name" value="ALPHA CATENIN"/>
    <property type="match status" value="1"/>
</dbReference>
<sequence>MNERKDFKIQTYSVEKILTPLKKCVYTLSSNAVSVMKKGISKDTAYMCDGIKSAISNFVSIGGEIANVHQEMSSDLNLLLDQVNQDGENLCETAMMYSHDPYSNLKRQNMVKYANDLLESVTRLLIICDSVDVNFLINSLKSYESAVDNLWKVTNEKDVDVRYKELSNSLKILKSCTLQRERDIKDYEARDEISAANATIFRTYPMLLTSIKTFVRHQDVNAAKINTDFTFRQVKKAINTISKVVLGEEHVGEWLRDNAIYQSHVYRVIEAFNYKMYDEFEENLGNQDWVSSMKNGCEGILSLCTALNENINSDADIVDSIHELCGDTRDFLDDFFKLHSDIYKNMSIQKDGDVSGGIRIKLENKLSHVMATTENLLHHLKQISVDYVSRYIYDLDIPYTLINQEALKGNETGVKDLAGMLTVHSQRLVNLAKLLCSISCNRNKDIYKTIRKMQKICNVISTYTPQLIYSATVVSLHPDCNATKQNLKFHYQSIINELSQYSLLVGIIFGIDDNLTVTETFVLDDVNKCVYALKTKDVNLFKRCSMNAQIRAKSIGNAVIEDMKSSRNANMTEKVNESVEILLERTIPFFSDKVFYCQKLFQKIEEINENEENGFIEASRLLYDGIHDLRCSVLQSQGIKFSESVESKNYEAIKETEDCQLYQDQNDSNEKPVASTNHYAEPMWATATNDDERQRYQVEAKDFNIEKRKFENEVNKWDDSANDLIRLAKIMCVIFMDMSDFTRGKGPLTTTMCVINAAKDISVTGKQLNSLCQDIAKLCPDTETKKDLISYMQRIDLYCHQLDITSRVKADVQNIDGDVILAGLDSATSLLQSSKNLMNAVIMAVRSSYVASTKYSRLFEGKGSIITWNMKPPKKKPLFRRESEIQSYKLTTAAPKKRIEVIQALNEFQH</sequence>
<gene>
    <name evidence="7" type="ORF">A3Q56_02906</name>
</gene>
<dbReference type="InterPro" id="IPR036723">
    <property type="entry name" value="Alpha-catenin/vinculin-like_sf"/>
</dbReference>
<name>A0A177B6S6_9BILA</name>
<dbReference type="GO" id="GO:0045296">
    <property type="term" value="F:cadherin binding"/>
    <property type="evidence" value="ECO:0007669"/>
    <property type="project" value="InterPro"/>
</dbReference>
<evidence type="ECO:0000256" key="4">
    <source>
        <dbReference type="ARBA" id="ARBA00022490"/>
    </source>
</evidence>
<comment type="similarity">
    <text evidence="3">Belongs to the vinculin/alpha-catenin family.</text>
</comment>
<dbReference type="GO" id="GO:0008013">
    <property type="term" value="F:beta-catenin binding"/>
    <property type="evidence" value="ECO:0007669"/>
    <property type="project" value="TreeGrafter"/>
</dbReference>
<dbReference type="SUPFAM" id="SSF47220">
    <property type="entry name" value="alpha-catenin/vinculin-like"/>
    <property type="match status" value="4"/>
</dbReference>
<evidence type="ECO:0000256" key="3">
    <source>
        <dbReference type="ARBA" id="ARBA00008376"/>
    </source>
</evidence>
<evidence type="ECO:0000256" key="1">
    <source>
        <dbReference type="ARBA" id="ARBA00004282"/>
    </source>
</evidence>
<keyword evidence="6" id="KW-0965">Cell junction</keyword>
<dbReference type="GO" id="GO:0016342">
    <property type="term" value="C:catenin complex"/>
    <property type="evidence" value="ECO:0007669"/>
    <property type="project" value="TreeGrafter"/>
</dbReference>
<keyword evidence="4" id="KW-0963">Cytoplasm</keyword>
<accession>A0A177B6S6</accession>
<proteinExistence type="inferred from homology"/>
<dbReference type="PRINTS" id="PR00805">
    <property type="entry name" value="ALPHACATENIN"/>
</dbReference>
<evidence type="ECO:0000256" key="5">
    <source>
        <dbReference type="ARBA" id="ARBA00022889"/>
    </source>
</evidence>
<organism evidence="7 8">
    <name type="scientific">Intoshia linei</name>
    <dbReference type="NCBI Taxonomy" id="1819745"/>
    <lineage>
        <taxon>Eukaryota</taxon>
        <taxon>Metazoa</taxon>
        <taxon>Spiralia</taxon>
        <taxon>Lophotrochozoa</taxon>
        <taxon>Mesozoa</taxon>
        <taxon>Orthonectida</taxon>
        <taxon>Rhopaluridae</taxon>
        <taxon>Intoshia</taxon>
    </lineage>
</organism>
<dbReference type="InterPro" id="IPR001033">
    <property type="entry name" value="Alpha_catenin"/>
</dbReference>
<dbReference type="EMBL" id="LWCA01000295">
    <property type="protein sequence ID" value="OAF69353.1"/>
    <property type="molecule type" value="Genomic_DNA"/>
</dbReference>
<comment type="subcellular location">
    <subcellularLocation>
        <location evidence="1">Cell junction</location>
    </subcellularLocation>
    <subcellularLocation>
        <location evidence="2">Cytoplasm</location>
    </subcellularLocation>
</comment>
<evidence type="ECO:0000256" key="2">
    <source>
        <dbReference type="ARBA" id="ARBA00004496"/>
    </source>
</evidence>
<evidence type="ECO:0000313" key="7">
    <source>
        <dbReference type="EMBL" id="OAF69353.1"/>
    </source>
</evidence>
<dbReference type="GO" id="GO:0098609">
    <property type="term" value="P:cell-cell adhesion"/>
    <property type="evidence" value="ECO:0007669"/>
    <property type="project" value="TreeGrafter"/>
</dbReference>
<dbReference type="InterPro" id="IPR006077">
    <property type="entry name" value="Vinculin/catenin"/>
</dbReference>
<dbReference type="PANTHER" id="PTHR18914:SF9">
    <property type="entry name" value="CATENIN ALPHA"/>
    <property type="match status" value="1"/>
</dbReference>
<dbReference type="GO" id="GO:0051015">
    <property type="term" value="F:actin filament binding"/>
    <property type="evidence" value="ECO:0007669"/>
    <property type="project" value="InterPro"/>
</dbReference>